<evidence type="ECO:0000256" key="2">
    <source>
        <dbReference type="ARBA" id="ARBA00022475"/>
    </source>
</evidence>
<dbReference type="Gene3D" id="1.20.1070.10">
    <property type="entry name" value="Rhodopsin 7-helix transmembrane proteins"/>
    <property type="match status" value="1"/>
</dbReference>
<evidence type="ECO:0000256" key="8">
    <source>
        <dbReference type="ARBA" id="ARBA00023224"/>
    </source>
</evidence>
<evidence type="ECO:0000256" key="5">
    <source>
        <dbReference type="ARBA" id="ARBA00023040"/>
    </source>
</evidence>
<keyword evidence="6 11" id="KW-0472">Membrane</keyword>
<keyword evidence="5 10" id="KW-0297">G-protein coupled receptor</keyword>
<dbReference type="AlphaFoldDB" id="A0A6P8P433"/>
<evidence type="ECO:0000256" key="3">
    <source>
        <dbReference type="ARBA" id="ARBA00022692"/>
    </source>
</evidence>
<evidence type="ECO:0000256" key="10">
    <source>
        <dbReference type="RuleBase" id="RU000688"/>
    </source>
</evidence>
<dbReference type="PANTHER" id="PTHR11334">
    <property type="entry name" value="MAS-RELATED G-PROTEIN COUPLED RECEPTOR"/>
    <property type="match status" value="1"/>
</dbReference>
<keyword evidence="13" id="KW-1185">Reference proteome</keyword>
<dbReference type="FunFam" id="1.20.1070.10:FF:000193">
    <property type="entry name" value="Mas-related G-protein coupled receptor member E"/>
    <property type="match status" value="1"/>
</dbReference>
<dbReference type="InterPro" id="IPR026234">
    <property type="entry name" value="MRGPCRFAMILY"/>
</dbReference>
<dbReference type="Pfam" id="PF00001">
    <property type="entry name" value="7tm_1"/>
    <property type="match status" value="1"/>
</dbReference>
<dbReference type="Proteomes" id="UP000515159">
    <property type="component" value="Chromosome 14"/>
</dbReference>
<dbReference type="InParanoid" id="A0A6P8P433"/>
<evidence type="ECO:0000256" key="9">
    <source>
        <dbReference type="ARBA" id="ARBA00061394"/>
    </source>
</evidence>
<feature type="transmembrane region" description="Helical" evidence="11">
    <location>
        <begin position="112"/>
        <end position="137"/>
    </location>
</feature>
<comment type="subcellular location">
    <subcellularLocation>
        <location evidence="1">Cell membrane</location>
        <topology evidence="1">Multi-pass membrane protein</topology>
    </subcellularLocation>
</comment>
<dbReference type="KEGG" id="gsh:117348117"/>
<protein>
    <submittedName>
        <fullName evidence="14">Proto-oncogene Mas-like</fullName>
    </submittedName>
</protein>
<reference evidence="14" key="1">
    <citation type="submission" date="2025-08" db="UniProtKB">
        <authorList>
            <consortium name="RefSeq"/>
        </authorList>
    </citation>
    <scope>IDENTIFICATION</scope>
</reference>
<feature type="transmembrane region" description="Helical" evidence="11">
    <location>
        <begin position="221"/>
        <end position="245"/>
    </location>
</feature>
<dbReference type="PRINTS" id="PR00237">
    <property type="entry name" value="GPCRRHODOPSN"/>
</dbReference>
<feature type="transmembrane region" description="Helical" evidence="11">
    <location>
        <begin position="257"/>
        <end position="279"/>
    </location>
</feature>
<accession>A0A6P8P433</accession>
<feature type="domain" description="G-protein coupled receptors family 1 profile" evidence="12">
    <location>
        <begin position="47"/>
        <end position="276"/>
    </location>
</feature>
<evidence type="ECO:0000256" key="1">
    <source>
        <dbReference type="ARBA" id="ARBA00004651"/>
    </source>
</evidence>
<feature type="transmembrane region" description="Helical" evidence="11">
    <location>
        <begin position="180"/>
        <end position="209"/>
    </location>
</feature>
<dbReference type="GeneID" id="117348117"/>
<keyword evidence="3 10" id="KW-0812">Transmembrane</keyword>
<proteinExistence type="inferred from homology"/>
<evidence type="ECO:0000313" key="13">
    <source>
        <dbReference type="Proteomes" id="UP000515159"/>
    </source>
</evidence>
<dbReference type="InterPro" id="IPR017452">
    <property type="entry name" value="GPCR_Rhodpsn_7TM"/>
</dbReference>
<dbReference type="PANTHER" id="PTHR11334:SF61">
    <property type="entry name" value="PROTO-ONCOGENE MAS"/>
    <property type="match status" value="1"/>
</dbReference>
<feature type="transmembrane region" description="Helical" evidence="11">
    <location>
        <begin position="35"/>
        <end position="55"/>
    </location>
</feature>
<gene>
    <name evidence="14" type="primary">LOC117348117</name>
</gene>
<dbReference type="GO" id="GO:0005886">
    <property type="term" value="C:plasma membrane"/>
    <property type="evidence" value="ECO:0007669"/>
    <property type="project" value="UniProtKB-SubCell"/>
</dbReference>
<name>A0A6P8P433_GEOSA</name>
<evidence type="ECO:0000256" key="11">
    <source>
        <dbReference type="SAM" id="Phobius"/>
    </source>
</evidence>
<keyword evidence="2" id="KW-1003">Cell membrane</keyword>
<dbReference type="SUPFAM" id="SSF81321">
    <property type="entry name" value="Family A G protein-coupled receptor-like"/>
    <property type="match status" value="1"/>
</dbReference>
<keyword evidence="7 10" id="KW-0675">Receptor</keyword>
<dbReference type="PROSITE" id="PS00237">
    <property type="entry name" value="G_PROTEIN_RECEP_F1_1"/>
    <property type="match status" value="1"/>
</dbReference>
<comment type="similarity">
    <text evidence="9">Belongs to the G-protein coupled receptor 1 family. Mas subfamily.</text>
</comment>
<feature type="transmembrane region" description="Helical" evidence="11">
    <location>
        <begin position="149"/>
        <end position="168"/>
    </location>
</feature>
<keyword evidence="4 11" id="KW-1133">Transmembrane helix</keyword>
<dbReference type="PRINTS" id="PR02108">
    <property type="entry name" value="MRGPCRFAMILY"/>
</dbReference>
<feature type="transmembrane region" description="Helical" evidence="11">
    <location>
        <begin position="67"/>
        <end position="92"/>
    </location>
</feature>
<keyword evidence="8 10" id="KW-0807">Transducer</keyword>
<dbReference type="OrthoDB" id="6091802at2759"/>
<evidence type="ECO:0000256" key="6">
    <source>
        <dbReference type="ARBA" id="ARBA00023136"/>
    </source>
</evidence>
<evidence type="ECO:0000313" key="14">
    <source>
        <dbReference type="RefSeq" id="XP_033775710.1"/>
    </source>
</evidence>
<evidence type="ECO:0000256" key="4">
    <source>
        <dbReference type="ARBA" id="ARBA00022989"/>
    </source>
</evidence>
<dbReference type="PROSITE" id="PS50262">
    <property type="entry name" value="G_PROTEIN_RECEP_F1_2"/>
    <property type="match status" value="1"/>
</dbReference>
<sequence length="326" mass="37131">MNLSSAFFLKGLLFYNYPVSSNASAEVAEPKYLCWLVAVLSFLGFVENMMVFWILGFQLKRNSFTVYILNLAVADAALLFGICIVSVCYASLDKSSKIKFYIVEAVEIALLFGYNTGLYLLTAISVERCLSVLFPIWYRCQRPKNQSSIVCLLLWVLSVLMTGIEYSFCLQENGFSAECWIVSVVICCETFLVFTPIMVLCSMTLAIKVHQTSWNSPSSNLYLTILLTVIMFFLCAMPLRILYILLYMYHFRVLYRIFPIVLLLSSINSGANPLVYFFVGSSAKKRFKEPLKEVLKRVFDCECVCETEIEYTEDTVDDTETTGSKF</sequence>
<dbReference type="InterPro" id="IPR000276">
    <property type="entry name" value="GPCR_Rhodpsn"/>
</dbReference>
<organism evidence="13 14">
    <name type="scientific">Geotrypetes seraphini</name>
    <name type="common">Gaboon caecilian</name>
    <name type="synonym">Caecilia seraphini</name>
    <dbReference type="NCBI Taxonomy" id="260995"/>
    <lineage>
        <taxon>Eukaryota</taxon>
        <taxon>Metazoa</taxon>
        <taxon>Chordata</taxon>
        <taxon>Craniata</taxon>
        <taxon>Vertebrata</taxon>
        <taxon>Euteleostomi</taxon>
        <taxon>Amphibia</taxon>
        <taxon>Gymnophiona</taxon>
        <taxon>Geotrypetes</taxon>
    </lineage>
</organism>
<evidence type="ECO:0000256" key="7">
    <source>
        <dbReference type="ARBA" id="ARBA00023170"/>
    </source>
</evidence>
<evidence type="ECO:0000259" key="12">
    <source>
        <dbReference type="PROSITE" id="PS50262"/>
    </source>
</evidence>
<dbReference type="GO" id="GO:0001595">
    <property type="term" value="F:angiotensin receptor activity"/>
    <property type="evidence" value="ECO:0007669"/>
    <property type="project" value="TreeGrafter"/>
</dbReference>
<dbReference type="RefSeq" id="XP_033775710.1">
    <property type="nucleotide sequence ID" value="XM_033919819.1"/>
</dbReference>